<feature type="compositionally biased region" description="Basic and acidic residues" evidence="1">
    <location>
        <begin position="11"/>
        <end position="21"/>
    </location>
</feature>
<feature type="compositionally biased region" description="Polar residues" evidence="1">
    <location>
        <begin position="1"/>
        <end position="10"/>
    </location>
</feature>
<reference evidence="2 3" key="1">
    <citation type="submission" date="2023-09" db="EMBL/GenBank/DDBJ databases">
        <title>Multi-omics analysis of a traditional fermented food reveals byproduct-associated fungal strains for waste-to-food upcycling.</title>
        <authorList>
            <consortium name="Lawrence Berkeley National Laboratory"/>
            <person name="Rekdal V.M."/>
            <person name="Villalobos-Escobedo J.M."/>
            <person name="Rodriguez-Valeron N."/>
            <person name="Garcia M.O."/>
            <person name="Vasquez D.P."/>
            <person name="Damayanti I."/>
            <person name="Sorensen P.M."/>
            <person name="Baidoo E.E."/>
            <person name="De Carvalho A.C."/>
            <person name="Riley R."/>
            <person name="Lipzen A."/>
            <person name="He G."/>
            <person name="Yan M."/>
            <person name="Haridas S."/>
            <person name="Daum C."/>
            <person name="Yoshinaga Y."/>
            <person name="Ng V."/>
            <person name="Grigoriev I.V."/>
            <person name="Munk R."/>
            <person name="Nuraida L."/>
            <person name="Wijaya C.H."/>
            <person name="Morales P.-C."/>
            <person name="Keasling J.D."/>
        </authorList>
    </citation>
    <scope>NUCLEOTIDE SEQUENCE [LARGE SCALE GENOMIC DNA]</scope>
    <source>
        <strain evidence="2 3">FGSC 2613</strain>
    </source>
</reference>
<feature type="compositionally biased region" description="Low complexity" evidence="1">
    <location>
        <begin position="80"/>
        <end position="94"/>
    </location>
</feature>
<protein>
    <submittedName>
        <fullName evidence="2">Uncharacterized protein</fullName>
    </submittedName>
</protein>
<organism evidence="2 3">
    <name type="scientific">Neurospora intermedia</name>
    <dbReference type="NCBI Taxonomy" id="5142"/>
    <lineage>
        <taxon>Eukaryota</taxon>
        <taxon>Fungi</taxon>
        <taxon>Dikarya</taxon>
        <taxon>Ascomycota</taxon>
        <taxon>Pezizomycotina</taxon>
        <taxon>Sordariomycetes</taxon>
        <taxon>Sordariomycetidae</taxon>
        <taxon>Sordariales</taxon>
        <taxon>Sordariaceae</taxon>
        <taxon>Neurospora</taxon>
    </lineage>
</organism>
<feature type="region of interest" description="Disordered" evidence="1">
    <location>
        <begin position="66"/>
        <end position="98"/>
    </location>
</feature>
<name>A0ABR3DNW7_NEUIN</name>
<evidence type="ECO:0000313" key="3">
    <source>
        <dbReference type="Proteomes" id="UP001451303"/>
    </source>
</evidence>
<dbReference type="EMBL" id="JAVLET010000002">
    <property type="protein sequence ID" value="KAL0473511.1"/>
    <property type="molecule type" value="Genomic_DNA"/>
</dbReference>
<gene>
    <name evidence="2" type="ORF">QR685DRAFT_437412</name>
</gene>
<proteinExistence type="predicted"/>
<dbReference type="Proteomes" id="UP001451303">
    <property type="component" value="Unassembled WGS sequence"/>
</dbReference>
<feature type="region of interest" description="Disordered" evidence="1">
    <location>
        <begin position="1"/>
        <end position="26"/>
    </location>
</feature>
<accession>A0ABR3DNW7</accession>
<evidence type="ECO:0000313" key="2">
    <source>
        <dbReference type="EMBL" id="KAL0473511.1"/>
    </source>
</evidence>
<feature type="compositionally biased region" description="Polar residues" evidence="1">
    <location>
        <begin position="70"/>
        <end position="79"/>
    </location>
</feature>
<comment type="caution">
    <text evidence="2">The sequence shown here is derived from an EMBL/GenBank/DDBJ whole genome shotgun (WGS) entry which is preliminary data.</text>
</comment>
<keyword evidence="3" id="KW-1185">Reference proteome</keyword>
<feature type="non-terminal residue" evidence="2">
    <location>
        <position position="1"/>
    </location>
</feature>
<sequence>DEVKAPSSTRELARQGREPRRLGNGCICAVPDPSSQRGHRYSLGAQDVDDLAWRIQVRFENIDSLESRNPEATTGRTSLSQNESANNPESPNPSHFSCNDPDPNVTRCLCDLHQAGLVCIQPEAQEASSKPRMIGLGAITGYVERHRAPQAYFVDHFNVRRRCVEGEGCQELKNRIGEVDAGTTASMYL</sequence>
<evidence type="ECO:0000256" key="1">
    <source>
        <dbReference type="SAM" id="MobiDB-lite"/>
    </source>
</evidence>